<evidence type="ECO:0000256" key="1">
    <source>
        <dbReference type="SAM" id="MobiDB-lite"/>
    </source>
</evidence>
<feature type="compositionally biased region" description="Polar residues" evidence="1">
    <location>
        <begin position="1"/>
        <end position="26"/>
    </location>
</feature>
<feature type="region of interest" description="Disordered" evidence="1">
    <location>
        <begin position="1"/>
        <end position="32"/>
    </location>
</feature>
<evidence type="ECO:0000313" key="2">
    <source>
        <dbReference type="EMBL" id="TKA36113.1"/>
    </source>
</evidence>
<reference evidence="2 3" key="1">
    <citation type="submission" date="2017-03" db="EMBL/GenBank/DDBJ databases">
        <title>Genomes of endolithic fungi from Antarctica.</title>
        <authorList>
            <person name="Coleine C."/>
            <person name="Masonjones S."/>
            <person name="Stajich J.E."/>
        </authorList>
    </citation>
    <scope>NUCLEOTIDE SEQUENCE [LARGE SCALE GENOMIC DNA]</scope>
    <source>
        <strain evidence="2 3">CCFEE 5311</strain>
    </source>
</reference>
<dbReference type="Proteomes" id="UP000310066">
    <property type="component" value="Unassembled WGS sequence"/>
</dbReference>
<dbReference type="SUPFAM" id="SSF52833">
    <property type="entry name" value="Thioredoxin-like"/>
    <property type="match status" value="1"/>
</dbReference>
<dbReference type="Gene3D" id="3.40.30.10">
    <property type="entry name" value="Glutaredoxin"/>
    <property type="match status" value="1"/>
</dbReference>
<protein>
    <recommendedName>
        <fullName evidence="4">AhpC/TSA antioxidant enzyme-domain-containing protein</fullName>
    </recommendedName>
</protein>
<evidence type="ECO:0008006" key="4">
    <source>
        <dbReference type="Google" id="ProtNLM"/>
    </source>
</evidence>
<dbReference type="PANTHER" id="PTHR28630">
    <property type="match status" value="1"/>
</dbReference>
<dbReference type="AlphaFoldDB" id="A0A4U0UK72"/>
<dbReference type="PANTHER" id="PTHR28630:SF3">
    <property type="entry name" value="PEROXIREDOXIN-LIKE 2C"/>
    <property type="match status" value="1"/>
</dbReference>
<sequence>MTSANINNENMSPSMGGERSNNNDYTLPSPDTLRQAGEQSILDERGNKILFKSLYAPTEGVTRHLIIFIRHFSCGSCESYVRTLAAHNQLNATPNLHTILIGCGQPSVVPSYRDRTRARFPIYCDPDRALYAKLNMTCNLEGGAQKPKYITDSTLSTTLNSFPNVLKSGFNFSSRGFNSGNFSQNGGEWLFVDGELKWCHIMQHTRDHAEVEELERILGFSHEAGGPADDAPAKKG</sequence>
<gene>
    <name evidence="2" type="ORF">B0A54_13052</name>
</gene>
<dbReference type="InterPro" id="IPR036249">
    <property type="entry name" value="Thioredoxin-like_sf"/>
</dbReference>
<name>A0A4U0UK72_9PEZI</name>
<dbReference type="EMBL" id="NAJP01000063">
    <property type="protein sequence ID" value="TKA36113.1"/>
    <property type="molecule type" value="Genomic_DNA"/>
</dbReference>
<accession>A0A4U0UK72</accession>
<dbReference type="Pfam" id="PF13911">
    <property type="entry name" value="AhpC-TSA_2"/>
    <property type="match status" value="1"/>
</dbReference>
<proteinExistence type="predicted"/>
<dbReference type="OrthoDB" id="40334at2759"/>
<evidence type="ECO:0000313" key="3">
    <source>
        <dbReference type="Proteomes" id="UP000310066"/>
    </source>
</evidence>
<dbReference type="InterPro" id="IPR032801">
    <property type="entry name" value="PXL2A/B/C"/>
</dbReference>
<comment type="caution">
    <text evidence="2">The sequence shown here is derived from an EMBL/GenBank/DDBJ whole genome shotgun (WGS) entry which is preliminary data.</text>
</comment>
<dbReference type="STRING" id="329885.A0A4U0UK72"/>
<organism evidence="2 3">
    <name type="scientific">Friedmanniomyces endolithicus</name>
    <dbReference type="NCBI Taxonomy" id="329885"/>
    <lineage>
        <taxon>Eukaryota</taxon>
        <taxon>Fungi</taxon>
        <taxon>Dikarya</taxon>
        <taxon>Ascomycota</taxon>
        <taxon>Pezizomycotina</taxon>
        <taxon>Dothideomycetes</taxon>
        <taxon>Dothideomycetidae</taxon>
        <taxon>Mycosphaerellales</taxon>
        <taxon>Teratosphaeriaceae</taxon>
        <taxon>Friedmanniomyces</taxon>
    </lineage>
</organism>